<evidence type="ECO:0000313" key="11">
    <source>
        <dbReference type="EMBL" id="MBG6140062.1"/>
    </source>
</evidence>
<comment type="similarity">
    <text evidence="9">Belongs to the SecE/SEC61-gamma family.</text>
</comment>
<evidence type="ECO:0000256" key="2">
    <source>
        <dbReference type="ARBA" id="ARBA00022448"/>
    </source>
</evidence>
<evidence type="ECO:0000256" key="7">
    <source>
        <dbReference type="ARBA" id="ARBA00023010"/>
    </source>
</evidence>
<name>A0A8J7GN16_9ACTN</name>
<feature type="compositionally biased region" description="Basic and acidic residues" evidence="10">
    <location>
        <begin position="1"/>
        <end position="10"/>
    </location>
</feature>
<dbReference type="EMBL" id="JADOUF010000001">
    <property type="protein sequence ID" value="MBG6140062.1"/>
    <property type="molecule type" value="Genomic_DNA"/>
</dbReference>
<keyword evidence="12" id="KW-1185">Reference proteome</keyword>
<feature type="region of interest" description="Disordered" evidence="10">
    <location>
        <begin position="1"/>
        <end position="60"/>
    </location>
</feature>
<dbReference type="GO" id="GO:0009306">
    <property type="term" value="P:protein secretion"/>
    <property type="evidence" value="ECO:0007669"/>
    <property type="project" value="UniProtKB-UniRule"/>
</dbReference>
<evidence type="ECO:0000256" key="9">
    <source>
        <dbReference type="HAMAP-Rule" id="MF_00422"/>
    </source>
</evidence>
<dbReference type="NCBIfam" id="TIGR00964">
    <property type="entry name" value="secE_bact"/>
    <property type="match status" value="1"/>
</dbReference>
<proteinExistence type="inferred from homology"/>
<dbReference type="GO" id="GO:0008320">
    <property type="term" value="F:protein transmembrane transporter activity"/>
    <property type="evidence" value="ECO:0007669"/>
    <property type="project" value="UniProtKB-UniRule"/>
</dbReference>
<comment type="subcellular location">
    <subcellularLocation>
        <location evidence="9">Cell membrane</location>
        <topology evidence="9">Single-pass membrane protein</topology>
    </subcellularLocation>
    <subcellularLocation>
        <location evidence="1">Membrane</location>
    </subcellularLocation>
</comment>
<comment type="subunit">
    <text evidence="9">Component of the Sec protein translocase complex. Heterotrimer consisting of SecY, SecE and SecG subunits. The heterotrimers can form oligomers, although 1 heterotrimer is thought to be able to translocate proteins. Interacts with the ribosome. Interacts with SecDF, and other proteins may be involved. Interacts with SecA.</text>
</comment>
<keyword evidence="5 9" id="KW-0653">Protein transport</keyword>
<feature type="compositionally biased region" description="Acidic residues" evidence="10">
    <location>
        <begin position="11"/>
        <end position="28"/>
    </location>
</feature>
<feature type="compositionally biased region" description="Basic and acidic residues" evidence="10">
    <location>
        <begin position="29"/>
        <end position="58"/>
    </location>
</feature>
<evidence type="ECO:0000256" key="1">
    <source>
        <dbReference type="ARBA" id="ARBA00004370"/>
    </source>
</evidence>
<evidence type="ECO:0000256" key="5">
    <source>
        <dbReference type="ARBA" id="ARBA00022927"/>
    </source>
</evidence>
<feature type="transmembrane region" description="Helical" evidence="9">
    <location>
        <begin position="86"/>
        <end position="107"/>
    </location>
</feature>
<comment type="caution">
    <text evidence="11">The sequence shown here is derived from an EMBL/GenBank/DDBJ whole genome shotgun (WGS) entry which is preliminary data.</text>
</comment>
<evidence type="ECO:0000313" key="12">
    <source>
        <dbReference type="Proteomes" id="UP000622552"/>
    </source>
</evidence>
<dbReference type="GO" id="GO:0065002">
    <property type="term" value="P:intracellular protein transmembrane transport"/>
    <property type="evidence" value="ECO:0007669"/>
    <property type="project" value="UniProtKB-UniRule"/>
</dbReference>
<keyword evidence="3 9" id="KW-1003">Cell membrane</keyword>
<evidence type="ECO:0000256" key="3">
    <source>
        <dbReference type="ARBA" id="ARBA00022475"/>
    </source>
</evidence>
<dbReference type="PROSITE" id="PS01067">
    <property type="entry name" value="SECE_SEC61G"/>
    <property type="match status" value="1"/>
</dbReference>
<dbReference type="Proteomes" id="UP000622552">
    <property type="component" value="Unassembled WGS sequence"/>
</dbReference>
<dbReference type="AlphaFoldDB" id="A0A8J7GN16"/>
<dbReference type="Gene3D" id="1.20.5.1030">
    <property type="entry name" value="Preprotein translocase secy subunit"/>
    <property type="match status" value="1"/>
</dbReference>
<evidence type="ECO:0000256" key="8">
    <source>
        <dbReference type="ARBA" id="ARBA00023136"/>
    </source>
</evidence>
<dbReference type="RefSeq" id="WP_197006645.1">
    <property type="nucleotide sequence ID" value="NZ_BONS01000006.1"/>
</dbReference>
<dbReference type="HAMAP" id="MF_00422">
    <property type="entry name" value="SecE"/>
    <property type="match status" value="1"/>
</dbReference>
<gene>
    <name evidence="9" type="primary">secE</name>
    <name evidence="11" type="ORF">IW245_006256</name>
</gene>
<dbReference type="InterPro" id="IPR038379">
    <property type="entry name" value="SecE_sf"/>
</dbReference>
<keyword evidence="2 9" id="KW-0813">Transport</keyword>
<keyword evidence="6 9" id="KW-1133">Transmembrane helix</keyword>
<dbReference type="GO" id="GO:0005886">
    <property type="term" value="C:plasma membrane"/>
    <property type="evidence" value="ECO:0007669"/>
    <property type="project" value="UniProtKB-SubCell"/>
</dbReference>
<dbReference type="GO" id="GO:0043952">
    <property type="term" value="P:protein transport by the Sec complex"/>
    <property type="evidence" value="ECO:0007669"/>
    <property type="project" value="UniProtKB-UniRule"/>
</dbReference>
<evidence type="ECO:0000256" key="10">
    <source>
        <dbReference type="SAM" id="MobiDB-lite"/>
    </source>
</evidence>
<keyword evidence="8 9" id="KW-0472">Membrane</keyword>
<dbReference type="Pfam" id="PF00584">
    <property type="entry name" value="SecE"/>
    <property type="match status" value="1"/>
</dbReference>
<accession>A0A8J7GN16</accession>
<dbReference type="PANTHER" id="PTHR33910:SF1">
    <property type="entry name" value="PROTEIN TRANSLOCASE SUBUNIT SECE"/>
    <property type="match status" value="1"/>
</dbReference>
<keyword evidence="7 9" id="KW-0811">Translocation</keyword>
<keyword evidence="4 9" id="KW-0812">Transmembrane</keyword>
<reference evidence="11" key="1">
    <citation type="submission" date="2020-11" db="EMBL/GenBank/DDBJ databases">
        <title>Sequencing the genomes of 1000 actinobacteria strains.</title>
        <authorList>
            <person name="Klenk H.-P."/>
        </authorList>
    </citation>
    <scope>NUCLEOTIDE SEQUENCE</scope>
    <source>
        <strain evidence="11">DSM 45356</strain>
    </source>
</reference>
<evidence type="ECO:0000256" key="6">
    <source>
        <dbReference type="ARBA" id="ARBA00022989"/>
    </source>
</evidence>
<protein>
    <recommendedName>
        <fullName evidence="9">Protein translocase subunit SecE</fullName>
    </recommendedName>
</protein>
<dbReference type="GO" id="GO:0006605">
    <property type="term" value="P:protein targeting"/>
    <property type="evidence" value="ECO:0007669"/>
    <property type="project" value="UniProtKB-UniRule"/>
</dbReference>
<organism evidence="11 12">
    <name type="scientific">Longispora fulva</name>
    <dbReference type="NCBI Taxonomy" id="619741"/>
    <lineage>
        <taxon>Bacteria</taxon>
        <taxon>Bacillati</taxon>
        <taxon>Actinomycetota</taxon>
        <taxon>Actinomycetes</taxon>
        <taxon>Micromonosporales</taxon>
        <taxon>Micromonosporaceae</taxon>
        <taxon>Longispora</taxon>
    </lineage>
</organism>
<dbReference type="PANTHER" id="PTHR33910">
    <property type="entry name" value="PROTEIN TRANSLOCASE SUBUNIT SECE"/>
    <property type="match status" value="1"/>
</dbReference>
<dbReference type="InterPro" id="IPR001901">
    <property type="entry name" value="Translocase_SecE/Sec61-g"/>
</dbReference>
<evidence type="ECO:0000256" key="4">
    <source>
        <dbReference type="ARBA" id="ARBA00022692"/>
    </source>
</evidence>
<sequence>MAESKRRDNDAVDGEINETDDLVVTDDASDAKPAADKSDKAEKSSDKVKTEKSTEKRGNPFSRLGRFIREVVSELRKVIWPTRKELLTYTTVVVVFVAVMLTIVASLDWAFAKGVLWVFADGKK</sequence>
<comment type="function">
    <text evidence="9">Essential subunit of the Sec protein translocation channel SecYEG. Clamps together the 2 halves of SecY. May contact the channel plug during translocation.</text>
</comment>
<dbReference type="InterPro" id="IPR005807">
    <property type="entry name" value="SecE_bac"/>
</dbReference>